<comment type="caution">
    <text evidence="2">The sequence shown here is derived from an EMBL/GenBank/DDBJ whole genome shotgun (WGS) entry which is preliminary data.</text>
</comment>
<proteinExistence type="predicted"/>
<keyword evidence="1" id="KW-0472">Membrane</keyword>
<evidence type="ECO:0000313" key="2">
    <source>
        <dbReference type="EMBL" id="GAA3922428.1"/>
    </source>
</evidence>
<keyword evidence="3" id="KW-1185">Reference proteome</keyword>
<dbReference type="EMBL" id="BAABAJ010000009">
    <property type="protein sequence ID" value="GAA3922428.1"/>
    <property type="molecule type" value="Genomic_DNA"/>
</dbReference>
<evidence type="ECO:0000256" key="1">
    <source>
        <dbReference type="SAM" id="Phobius"/>
    </source>
</evidence>
<name>A0ABP7MJC5_9ACTN</name>
<keyword evidence="1" id="KW-0812">Transmembrane</keyword>
<accession>A0ABP7MJC5</accession>
<dbReference type="Proteomes" id="UP001501000">
    <property type="component" value="Unassembled WGS sequence"/>
</dbReference>
<feature type="transmembrane region" description="Helical" evidence="1">
    <location>
        <begin position="31"/>
        <end position="50"/>
    </location>
</feature>
<protein>
    <submittedName>
        <fullName evidence="2">Uncharacterized protein</fullName>
    </submittedName>
</protein>
<reference evidence="3" key="1">
    <citation type="journal article" date="2019" name="Int. J. Syst. Evol. Microbiol.">
        <title>The Global Catalogue of Microorganisms (GCM) 10K type strain sequencing project: providing services to taxonomists for standard genome sequencing and annotation.</title>
        <authorList>
            <consortium name="The Broad Institute Genomics Platform"/>
            <consortium name="The Broad Institute Genome Sequencing Center for Infectious Disease"/>
            <person name="Wu L."/>
            <person name="Ma J."/>
        </authorList>
    </citation>
    <scope>NUCLEOTIDE SEQUENCE [LARGE SCALE GENOMIC DNA]</scope>
    <source>
        <strain evidence="3">JCM 16956</strain>
    </source>
</reference>
<organism evidence="2 3">
    <name type="scientific">Streptomyces gulbargensis</name>
    <dbReference type="NCBI Taxonomy" id="364901"/>
    <lineage>
        <taxon>Bacteria</taxon>
        <taxon>Bacillati</taxon>
        <taxon>Actinomycetota</taxon>
        <taxon>Actinomycetes</taxon>
        <taxon>Kitasatosporales</taxon>
        <taxon>Streptomycetaceae</taxon>
        <taxon>Streptomyces</taxon>
    </lineage>
</organism>
<gene>
    <name evidence="2" type="ORF">GCM10022244_34890</name>
</gene>
<evidence type="ECO:0000313" key="3">
    <source>
        <dbReference type="Proteomes" id="UP001501000"/>
    </source>
</evidence>
<sequence>MTTTRSMDTKAANRPAFELRLGGLHLTVQRIPGWLVALVTAAGGAAGTWWTQH</sequence>
<keyword evidence="1" id="KW-1133">Transmembrane helix</keyword>